<name>A0ABU1N966_9BURK</name>
<dbReference type="SUPFAM" id="SSF56300">
    <property type="entry name" value="Metallo-dependent phosphatases"/>
    <property type="match status" value="1"/>
</dbReference>
<dbReference type="EMBL" id="JAVDRF010000001">
    <property type="protein sequence ID" value="MDR6534980.1"/>
    <property type="molecule type" value="Genomic_DNA"/>
</dbReference>
<dbReference type="InterPro" id="IPR029052">
    <property type="entry name" value="Metallo-depent_PP-like"/>
</dbReference>
<accession>A0ABU1N966</accession>
<dbReference type="Proteomes" id="UP001184230">
    <property type="component" value="Unassembled WGS sequence"/>
</dbReference>
<proteinExistence type="predicted"/>
<reference evidence="1 2" key="1">
    <citation type="submission" date="2023-07" db="EMBL/GenBank/DDBJ databases">
        <title>Sorghum-associated microbial communities from plants grown in Nebraska, USA.</title>
        <authorList>
            <person name="Schachtman D."/>
        </authorList>
    </citation>
    <scope>NUCLEOTIDE SEQUENCE [LARGE SCALE GENOMIC DNA]</scope>
    <source>
        <strain evidence="1 2">DS1781</strain>
    </source>
</reference>
<comment type="caution">
    <text evidence="1">The sequence shown here is derived from an EMBL/GenBank/DDBJ whole genome shotgun (WGS) entry which is preliminary data.</text>
</comment>
<protein>
    <recommendedName>
        <fullName evidence="3">Calcineurin-like phosphoesterase</fullName>
    </recommendedName>
</protein>
<dbReference type="RefSeq" id="WP_309898617.1">
    <property type="nucleotide sequence ID" value="NZ_JAVDRF010000001.1"/>
</dbReference>
<evidence type="ECO:0000313" key="1">
    <source>
        <dbReference type="EMBL" id="MDR6534980.1"/>
    </source>
</evidence>
<keyword evidence="2" id="KW-1185">Reference proteome</keyword>
<evidence type="ECO:0008006" key="3">
    <source>
        <dbReference type="Google" id="ProtNLM"/>
    </source>
</evidence>
<sequence>MALKAPRYVCLSDLHLGAAYSTLTYADAQGRPDPTRPSETQVAFGIALRQLLSAMDGPPPTLVLLGDVLDLGLSPMGDVAAAFRCFVQTVMQEGGRPVFAPRVLYVPGNHDHHLWRIAQDQQYQDALEQGRVQDDLIKHTALFEPAGEEAEASRIGSAMLTRLASRCPGLADARVDIAYPNLGLLDASRRRCVVLHHGHYIDPMYRVMTMLNAQAPGRSAGRNPASVTVSDLEGQNGAWVDFMWSDLGSSGLTGAGAGKLYEVMRDAAASHDFSQRLAALLVAKLDQNFGMSGSTDVFHGVTVSQLVLGALDATLGRGAESQRDGYAEVMSADDVADLRWYLSGPVKLQLEHAGLTPAALDFSFVFGHSHKPFEDELPVAGFDRPVGIFNTGGWVMDQPTMTSTQGASAMFIDEALNVASLRLFNDPVNGRIPPVHARGVGGFRDRDNPMLEALTAGVERSAPAWETFSRNAQQATQSRATLLLDEFFNASVGVIASARAGMQARAGAKAKASA</sequence>
<organism evidence="1 2">
    <name type="scientific">Variovorax soli</name>
    <dbReference type="NCBI Taxonomy" id="376815"/>
    <lineage>
        <taxon>Bacteria</taxon>
        <taxon>Pseudomonadati</taxon>
        <taxon>Pseudomonadota</taxon>
        <taxon>Betaproteobacteria</taxon>
        <taxon>Burkholderiales</taxon>
        <taxon>Comamonadaceae</taxon>
        <taxon>Variovorax</taxon>
    </lineage>
</organism>
<evidence type="ECO:0000313" key="2">
    <source>
        <dbReference type="Proteomes" id="UP001184230"/>
    </source>
</evidence>
<dbReference type="Gene3D" id="3.60.21.10">
    <property type="match status" value="1"/>
</dbReference>
<gene>
    <name evidence="1" type="ORF">J2739_000740</name>
</gene>